<keyword evidence="2" id="KW-0812">Transmembrane</keyword>
<keyword evidence="2" id="KW-1133">Transmembrane helix</keyword>
<evidence type="ECO:0000256" key="1">
    <source>
        <dbReference type="SAM" id="MobiDB-lite"/>
    </source>
</evidence>
<dbReference type="Proteomes" id="UP000276215">
    <property type="component" value="Unassembled WGS sequence"/>
</dbReference>
<dbReference type="EMBL" id="ML120505">
    <property type="protein sequence ID" value="RPA91068.1"/>
    <property type="molecule type" value="Genomic_DNA"/>
</dbReference>
<evidence type="ECO:0000313" key="3">
    <source>
        <dbReference type="EMBL" id="RPA91068.1"/>
    </source>
</evidence>
<evidence type="ECO:0000256" key="2">
    <source>
        <dbReference type="SAM" id="Phobius"/>
    </source>
</evidence>
<sequence>MIHDPKYGPCGSTARHPPQRNPTQARHGIPPAKELRALALKVVLLTTHCLAVPVTEACRDLADIIGARGSGGRVADVGCLRGYVALSEFRHEGEVDWFGGRIVEDSERSNVFGGVPGLLHLWEGEGKAGERARPARGRTRRTSFGMNILFVLFLVVVCFVFVLRMLLE</sequence>
<feature type="transmembrane region" description="Helical" evidence="2">
    <location>
        <begin position="144"/>
        <end position="167"/>
    </location>
</feature>
<evidence type="ECO:0000313" key="4">
    <source>
        <dbReference type="Proteomes" id="UP000276215"/>
    </source>
</evidence>
<reference evidence="3 4" key="1">
    <citation type="journal article" date="2018" name="Nat. Ecol. Evol.">
        <title>Pezizomycetes genomes reveal the molecular basis of ectomycorrhizal truffle lifestyle.</title>
        <authorList>
            <person name="Murat C."/>
            <person name="Payen T."/>
            <person name="Noel B."/>
            <person name="Kuo A."/>
            <person name="Morin E."/>
            <person name="Chen J."/>
            <person name="Kohler A."/>
            <person name="Krizsan K."/>
            <person name="Balestrini R."/>
            <person name="Da Silva C."/>
            <person name="Montanini B."/>
            <person name="Hainaut M."/>
            <person name="Levati E."/>
            <person name="Barry K.W."/>
            <person name="Belfiori B."/>
            <person name="Cichocki N."/>
            <person name="Clum A."/>
            <person name="Dockter R.B."/>
            <person name="Fauchery L."/>
            <person name="Guy J."/>
            <person name="Iotti M."/>
            <person name="Le Tacon F."/>
            <person name="Lindquist E.A."/>
            <person name="Lipzen A."/>
            <person name="Malagnac F."/>
            <person name="Mello A."/>
            <person name="Molinier V."/>
            <person name="Miyauchi S."/>
            <person name="Poulain J."/>
            <person name="Riccioni C."/>
            <person name="Rubini A."/>
            <person name="Sitrit Y."/>
            <person name="Splivallo R."/>
            <person name="Traeger S."/>
            <person name="Wang M."/>
            <person name="Zifcakova L."/>
            <person name="Wipf D."/>
            <person name="Zambonelli A."/>
            <person name="Paolocci F."/>
            <person name="Nowrousian M."/>
            <person name="Ottonello S."/>
            <person name="Baldrian P."/>
            <person name="Spatafora J.W."/>
            <person name="Henrissat B."/>
            <person name="Nagy L.G."/>
            <person name="Aury J.M."/>
            <person name="Wincker P."/>
            <person name="Grigoriev I.V."/>
            <person name="Bonfante P."/>
            <person name="Martin F.M."/>
        </authorList>
    </citation>
    <scope>NUCLEOTIDE SEQUENCE [LARGE SCALE GENOMIC DNA]</scope>
    <source>
        <strain evidence="3 4">120613-1</strain>
    </source>
</reference>
<keyword evidence="4" id="KW-1185">Reference proteome</keyword>
<gene>
    <name evidence="3" type="ORF">L873DRAFT_1820002</name>
</gene>
<dbReference type="AlphaFoldDB" id="A0A3N4J1X5"/>
<name>A0A3N4J1X5_9PEZI</name>
<protein>
    <submittedName>
        <fullName evidence="3">Uncharacterized protein</fullName>
    </submittedName>
</protein>
<proteinExistence type="predicted"/>
<feature type="region of interest" description="Disordered" evidence="1">
    <location>
        <begin position="1"/>
        <end position="27"/>
    </location>
</feature>
<keyword evidence="2" id="KW-0472">Membrane</keyword>
<organism evidence="3 4">
    <name type="scientific">Choiromyces venosus 120613-1</name>
    <dbReference type="NCBI Taxonomy" id="1336337"/>
    <lineage>
        <taxon>Eukaryota</taxon>
        <taxon>Fungi</taxon>
        <taxon>Dikarya</taxon>
        <taxon>Ascomycota</taxon>
        <taxon>Pezizomycotina</taxon>
        <taxon>Pezizomycetes</taxon>
        <taxon>Pezizales</taxon>
        <taxon>Tuberaceae</taxon>
        <taxon>Choiromyces</taxon>
    </lineage>
</organism>
<accession>A0A3N4J1X5</accession>